<proteinExistence type="predicted"/>
<accession>A0A0A9H060</accession>
<organism evidence="1">
    <name type="scientific">Arundo donax</name>
    <name type="common">Giant reed</name>
    <name type="synonym">Donax arundinaceus</name>
    <dbReference type="NCBI Taxonomy" id="35708"/>
    <lineage>
        <taxon>Eukaryota</taxon>
        <taxon>Viridiplantae</taxon>
        <taxon>Streptophyta</taxon>
        <taxon>Embryophyta</taxon>
        <taxon>Tracheophyta</taxon>
        <taxon>Spermatophyta</taxon>
        <taxon>Magnoliopsida</taxon>
        <taxon>Liliopsida</taxon>
        <taxon>Poales</taxon>
        <taxon>Poaceae</taxon>
        <taxon>PACMAD clade</taxon>
        <taxon>Arundinoideae</taxon>
        <taxon>Arundineae</taxon>
        <taxon>Arundo</taxon>
    </lineage>
</organism>
<evidence type="ECO:0000313" key="1">
    <source>
        <dbReference type="EMBL" id="JAE29174.1"/>
    </source>
</evidence>
<sequence length="35" mass="4045">MREYQVGIYPECHKVFSSLNFPGCWHSLSLSLTTI</sequence>
<name>A0A0A9H060_ARUDO</name>
<dbReference type="AlphaFoldDB" id="A0A0A9H060"/>
<reference evidence="1" key="1">
    <citation type="submission" date="2014-09" db="EMBL/GenBank/DDBJ databases">
        <authorList>
            <person name="Magalhaes I.L.F."/>
            <person name="Oliveira U."/>
            <person name="Santos F.R."/>
            <person name="Vidigal T.H.D.A."/>
            <person name="Brescovit A.D."/>
            <person name="Santos A.J."/>
        </authorList>
    </citation>
    <scope>NUCLEOTIDE SEQUENCE</scope>
    <source>
        <tissue evidence="1">Shoot tissue taken approximately 20 cm above the soil surface</tissue>
    </source>
</reference>
<protein>
    <submittedName>
        <fullName evidence="1">Uncharacterized protein</fullName>
    </submittedName>
</protein>
<dbReference type="EMBL" id="GBRH01168722">
    <property type="protein sequence ID" value="JAE29174.1"/>
    <property type="molecule type" value="Transcribed_RNA"/>
</dbReference>
<reference evidence="1" key="2">
    <citation type="journal article" date="2015" name="Data Brief">
        <title>Shoot transcriptome of the giant reed, Arundo donax.</title>
        <authorList>
            <person name="Barrero R.A."/>
            <person name="Guerrero F.D."/>
            <person name="Moolhuijzen P."/>
            <person name="Goolsby J.A."/>
            <person name="Tidwell J."/>
            <person name="Bellgard S.E."/>
            <person name="Bellgard M.I."/>
        </authorList>
    </citation>
    <scope>NUCLEOTIDE SEQUENCE</scope>
    <source>
        <tissue evidence="1">Shoot tissue taken approximately 20 cm above the soil surface</tissue>
    </source>
</reference>